<dbReference type="PANTHER" id="PTHR30548:SF4">
    <property type="entry name" value="SUBUNIT OF OXYGEN-SENSITIVE 2-HYDROXYISOCAPROYL-COA DEHYDRATASE"/>
    <property type="match status" value="1"/>
</dbReference>
<evidence type="ECO:0000313" key="5">
    <source>
        <dbReference type="EMBL" id="ASR51496.1"/>
    </source>
</evidence>
<dbReference type="Gene3D" id="1.20.1270.370">
    <property type="match status" value="1"/>
</dbReference>
<evidence type="ECO:0000256" key="3">
    <source>
        <dbReference type="ARBA" id="ARBA00023004"/>
    </source>
</evidence>
<evidence type="ECO:0000256" key="1">
    <source>
        <dbReference type="ARBA" id="ARBA00005806"/>
    </source>
</evidence>
<dbReference type="Gene3D" id="3.40.50.11900">
    <property type="match status" value="1"/>
</dbReference>
<protein>
    <recommendedName>
        <fullName evidence="7">2-hydroxyacyl-CoA dehydratase</fullName>
    </recommendedName>
</protein>
<evidence type="ECO:0008006" key="7">
    <source>
        <dbReference type="Google" id="ProtNLM"/>
    </source>
</evidence>
<evidence type="ECO:0000256" key="4">
    <source>
        <dbReference type="ARBA" id="ARBA00023014"/>
    </source>
</evidence>
<dbReference type="InterPro" id="IPR010327">
    <property type="entry name" value="FldB/FldC_alpha/beta"/>
</dbReference>
<organism evidence="5 6">
    <name type="scientific">Blastomonas fulva</name>
    <dbReference type="NCBI Taxonomy" id="1550728"/>
    <lineage>
        <taxon>Bacteria</taxon>
        <taxon>Pseudomonadati</taxon>
        <taxon>Pseudomonadota</taxon>
        <taxon>Alphaproteobacteria</taxon>
        <taxon>Sphingomonadales</taxon>
        <taxon>Sphingomonadaceae</taxon>
        <taxon>Blastomonas</taxon>
    </lineage>
</organism>
<dbReference type="PANTHER" id="PTHR30548">
    <property type="entry name" value="2-HYDROXYGLUTARYL-COA DEHYDRATASE, D-COMPONENT-RELATED"/>
    <property type="match status" value="1"/>
</dbReference>
<keyword evidence="2" id="KW-0479">Metal-binding</keyword>
<evidence type="ECO:0000313" key="6">
    <source>
        <dbReference type="Proteomes" id="UP000258016"/>
    </source>
</evidence>
<gene>
    <name evidence="5" type="ORF">B5J99_08470</name>
</gene>
<sequence length="411" mass="45207">MPLPMHRRRSRLLQAVLHWASWSSAWESSIMAETPLDRLRSAYADPLGVAQARKDAGARLVGSFLNSVPIELVLAAGLDPIRLQGMPADTPLRASAYMEEYFDGEVRAIFEAMLAGRYALLDLLVVPRSSEVYLQLYYLIREIPRWEPQARLPETSLFDLLQTPGYTTARYNLGRTKALAEQLAAIGGRAIDDTALSAAIVDANRLRTALAEASVLWRGPSPRLSGSDALCVIGAASVLDPADAIAQINALVAEPPPELARNGPRLLIKGSPQHDIRFTALVESCGAEVVAHDHLGGDRTFETLVSEEGNPWEALVHHYQREIPGPRAYPQAREDARFIALAEAAAVDGVIIQHDEWDDTLGWEYPDQKRLLDARGLPVLFLKRQPYFDPPQDEQRRAVTGFIESITGGAA</sequence>
<dbReference type="Pfam" id="PF06050">
    <property type="entry name" value="HGD-D"/>
    <property type="match status" value="1"/>
</dbReference>
<proteinExistence type="inferred from homology"/>
<keyword evidence="6" id="KW-1185">Reference proteome</keyword>
<dbReference type="Gene3D" id="3.40.50.11890">
    <property type="match status" value="1"/>
</dbReference>
<reference evidence="5 6" key="1">
    <citation type="submission" date="2017-03" db="EMBL/GenBank/DDBJ databases">
        <title>Complete genome sequence of Blastomonas fulva degrading microcsystin LR.</title>
        <authorList>
            <person name="Lee H.-g."/>
            <person name="Jin L."/>
            <person name="oh H.-M."/>
        </authorList>
    </citation>
    <scope>NUCLEOTIDE SEQUENCE [LARGE SCALE GENOMIC DNA]</scope>
    <source>
        <strain evidence="5 6">T2</strain>
    </source>
</reference>
<name>A0ABM6M6E5_9SPHN</name>
<dbReference type="Proteomes" id="UP000258016">
    <property type="component" value="Chromosome"/>
</dbReference>
<accession>A0ABM6M6E5</accession>
<dbReference type="EMBL" id="CP020083">
    <property type="protein sequence ID" value="ASR51496.1"/>
    <property type="molecule type" value="Genomic_DNA"/>
</dbReference>
<comment type="similarity">
    <text evidence="1">Belongs to the FldB/FldC dehydratase alpha/beta subunit family.</text>
</comment>
<evidence type="ECO:0000256" key="2">
    <source>
        <dbReference type="ARBA" id="ARBA00022723"/>
    </source>
</evidence>
<keyword evidence="4" id="KW-0411">Iron-sulfur</keyword>
<keyword evidence="3" id="KW-0408">Iron</keyword>